<name>A0A1M4YS47_LOKAT</name>
<evidence type="ECO:0000313" key="4">
    <source>
        <dbReference type="Proteomes" id="UP000183987"/>
    </source>
</evidence>
<dbReference type="Proteomes" id="UP000183987">
    <property type="component" value="Unassembled WGS sequence"/>
</dbReference>
<dbReference type="EMBL" id="FQUE01000003">
    <property type="protein sequence ID" value="SHF08508.1"/>
    <property type="molecule type" value="Genomic_DNA"/>
</dbReference>
<dbReference type="Pfam" id="PF00378">
    <property type="entry name" value="ECH_1"/>
    <property type="match status" value="1"/>
</dbReference>
<sequence>MIYAVRQSVRYDAESVFAINQNAAVRLPMHSQFRLPKRDIVVSSGHGGLLPEGSTIMFTRKQFLDSLSIAQQSGATMDRTLVTYEIAQDVAILTLNRPEKRNALSDHVIDDLESGIAQAQGEARAIVICGNGDHFSAGLDLAEHAARTPIEGVHHSRHWHGVFDKLEQSAVPAFAALHGAVVGGGLELAAACHVRVADETTFFALPEGTRGIFVGGGGSVRAGRLMGVARMTDMMLTGRSVDARQGEAWNLCQYVVPAGEARAKALELASKAAQNAPMSNYAIINALPRINDMGRGDGFFVESFVSAMTATSPEAEARLRAFLEKRAAKVARPE</sequence>
<keyword evidence="2" id="KW-0456">Lyase</keyword>
<dbReference type="RefSeq" id="WP_342742704.1">
    <property type="nucleotide sequence ID" value="NZ_FQUE01000003.1"/>
</dbReference>
<dbReference type="AlphaFoldDB" id="A0A1M4YS47"/>
<evidence type="ECO:0000256" key="2">
    <source>
        <dbReference type="ARBA" id="ARBA00023239"/>
    </source>
</evidence>
<proteinExistence type="inferred from homology"/>
<dbReference type="PANTHER" id="PTHR11941">
    <property type="entry name" value="ENOYL-COA HYDRATASE-RELATED"/>
    <property type="match status" value="1"/>
</dbReference>
<gene>
    <name evidence="3" type="ORF">SAMN05444339_103227</name>
</gene>
<dbReference type="InterPro" id="IPR029045">
    <property type="entry name" value="ClpP/crotonase-like_dom_sf"/>
</dbReference>
<dbReference type="CDD" id="cd06558">
    <property type="entry name" value="crotonase-like"/>
    <property type="match status" value="1"/>
</dbReference>
<dbReference type="STRING" id="366533.SAMN05444339_103227"/>
<accession>A0A1M4YS47</accession>
<dbReference type="Gene3D" id="3.90.226.10">
    <property type="entry name" value="2-enoyl-CoA Hydratase, Chain A, domain 1"/>
    <property type="match status" value="1"/>
</dbReference>
<dbReference type="Gene3D" id="1.10.12.10">
    <property type="entry name" value="Lyase 2-enoyl-coa Hydratase, Chain A, domain 2"/>
    <property type="match status" value="1"/>
</dbReference>
<dbReference type="InterPro" id="IPR014748">
    <property type="entry name" value="Enoyl-CoA_hydra_C"/>
</dbReference>
<comment type="similarity">
    <text evidence="1">Belongs to the enoyl-CoA hydratase/isomerase family.</text>
</comment>
<keyword evidence="4" id="KW-1185">Reference proteome</keyword>
<dbReference type="NCBIfam" id="NF006013">
    <property type="entry name" value="PRK08150.1"/>
    <property type="match status" value="1"/>
</dbReference>
<evidence type="ECO:0000256" key="1">
    <source>
        <dbReference type="ARBA" id="ARBA00005254"/>
    </source>
</evidence>
<organism evidence="3 4">
    <name type="scientific">Loktanella atrilutea</name>
    <dbReference type="NCBI Taxonomy" id="366533"/>
    <lineage>
        <taxon>Bacteria</taxon>
        <taxon>Pseudomonadati</taxon>
        <taxon>Pseudomonadota</taxon>
        <taxon>Alphaproteobacteria</taxon>
        <taxon>Rhodobacterales</taxon>
        <taxon>Roseobacteraceae</taxon>
        <taxon>Loktanella</taxon>
    </lineage>
</organism>
<dbReference type="InterPro" id="IPR001753">
    <property type="entry name" value="Enoyl-CoA_hydra/iso"/>
</dbReference>
<dbReference type="PANTHER" id="PTHR11941:SF54">
    <property type="entry name" value="ENOYL-COA HYDRATASE, MITOCHONDRIAL"/>
    <property type="match status" value="1"/>
</dbReference>
<protein>
    <submittedName>
        <fullName evidence="3">Vanillin synthase /trans-feruloyl-CoA hydratase</fullName>
    </submittedName>
</protein>
<reference evidence="4" key="1">
    <citation type="submission" date="2016-11" db="EMBL/GenBank/DDBJ databases">
        <authorList>
            <person name="Varghese N."/>
            <person name="Submissions S."/>
        </authorList>
    </citation>
    <scope>NUCLEOTIDE SEQUENCE [LARGE SCALE GENOMIC DNA]</scope>
    <source>
        <strain evidence="4">DSM 29326</strain>
    </source>
</reference>
<dbReference type="GO" id="GO:0006635">
    <property type="term" value="P:fatty acid beta-oxidation"/>
    <property type="evidence" value="ECO:0007669"/>
    <property type="project" value="TreeGrafter"/>
</dbReference>
<dbReference type="GO" id="GO:0016829">
    <property type="term" value="F:lyase activity"/>
    <property type="evidence" value="ECO:0007669"/>
    <property type="project" value="UniProtKB-KW"/>
</dbReference>
<evidence type="ECO:0000313" key="3">
    <source>
        <dbReference type="EMBL" id="SHF08508.1"/>
    </source>
</evidence>
<dbReference type="SUPFAM" id="SSF52096">
    <property type="entry name" value="ClpP/crotonase"/>
    <property type="match status" value="1"/>
</dbReference>